<dbReference type="HAMAP" id="MF_01810">
    <property type="entry name" value="YidC_type1"/>
    <property type="match status" value="1"/>
</dbReference>
<comment type="caution">
    <text evidence="16">The sequence shown here is derived from an EMBL/GenBank/DDBJ whole genome shotgun (WGS) entry which is preliminary data.</text>
</comment>
<name>A0A8J6T6D6_9BACT</name>
<evidence type="ECO:0000256" key="1">
    <source>
        <dbReference type="ARBA" id="ARBA00004429"/>
    </source>
</evidence>
<accession>A0A8J6T6D6</accession>
<evidence type="ECO:0000256" key="3">
    <source>
        <dbReference type="ARBA" id="ARBA00015325"/>
    </source>
</evidence>
<keyword evidence="8 13" id="KW-1133">Transmembrane helix</keyword>
<dbReference type="NCBIfam" id="TIGR03593">
    <property type="entry name" value="yidC_nterm"/>
    <property type="match status" value="1"/>
</dbReference>
<dbReference type="InterPro" id="IPR047196">
    <property type="entry name" value="YidC_ALB_C"/>
</dbReference>
<keyword evidence="4 13" id="KW-0813">Transport</keyword>
<evidence type="ECO:0000256" key="12">
    <source>
        <dbReference type="ARBA" id="ARBA00033342"/>
    </source>
</evidence>
<comment type="function">
    <text evidence="13">Required for the insertion and/or proper folding and/or complex formation of integral membrane proteins into the membrane. Involved in integration of membrane proteins that insert both dependently and independently of the Sec translocase complex, as well as at least some lipoproteins. Aids folding of multispanning membrane proteins.</text>
</comment>
<evidence type="ECO:0000256" key="9">
    <source>
        <dbReference type="ARBA" id="ARBA00023136"/>
    </source>
</evidence>
<dbReference type="PRINTS" id="PR00701">
    <property type="entry name" value="60KDINNERMP"/>
</dbReference>
<feature type="transmembrane region" description="Helical" evidence="13">
    <location>
        <begin position="423"/>
        <end position="443"/>
    </location>
</feature>
<evidence type="ECO:0000313" key="17">
    <source>
        <dbReference type="Proteomes" id="UP000603545"/>
    </source>
</evidence>
<comment type="subcellular location">
    <subcellularLocation>
        <location evidence="1">Cell inner membrane</location>
        <topology evidence="1">Multi-pass membrane protein</topology>
    </subcellularLocation>
    <subcellularLocation>
        <location evidence="13">Cell membrane</location>
        <topology evidence="13">Multi-pass membrane protein</topology>
    </subcellularLocation>
</comment>
<dbReference type="InterPro" id="IPR019998">
    <property type="entry name" value="Membr_insert_YidC"/>
</dbReference>
<evidence type="ECO:0000256" key="4">
    <source>
        <dbReference type="ARBA" id="ARBA00022448"/>
    </source>
</evidence>
<dbReference type="CDD" id="cd19961">
    <property type="entry name" value="EcYidC-like_peri"/>
    <property type="match status" value="1"/>
</dbReference>
<dbReference type="GO" id="GO:0015031">
    <property type="term" value="P:protein transport"/>
    <property type="evidence" value="ECO:0007669"/>
    <property type="project" value="UniProtKB-KW"/>
</dbReference>
<protein>
    <recommendedName>
        <fullName evidence="3 13">Membrane protein insertase YidC</fullName>
    </recommendedName>
    <alternativeName>
        <fullName evidence="12 13">Foldase YidC</fullName>
    </alternativeName>
    <alternativeName>
        <fullName evidence="11 13">Membrane integrase YidC</fullName>
    </alternativeName>
    <alternativeName>
        <fullName evidence="13">Membrane protein YidC</fullName>
    </alternativeName>
</protein>
<evidence type="ECO:0000256" key="10">
    <source>
        <dbReference type="ARBA" id="ARBA00023186"/>
    </source>
</evidence>
<organism evidence="16 17">
    <name type="scientific">Candidatus Desulfaltia bathyphila</name>
    <dbReference type="NCBI Taxonomy" id="2841697"/>
    <lineage>
        <taxon>Bacteria</taxon>
        <taxon>Pseudomonadati</taxon>
        <taxon>Thermodesulfobacteriota</taxon>
        <taxon>Desulfobacteria</taxon>
        <taxon>Desulfobacterales</taxon>
        <taxon>Desulfobacterales incertae sedis</taxon>
        <taxon>Candidatus Desulfaltia</taxon>
    </lineage>
</organism>
<dbReference type="Pfam" id="PF14849">
    <property type="entry name" value="YidC_periplas"/>
    <property type="match status" value="1"/>
</dbReference>
<feature type="transmembrane region" description="Helical" evidence="13">
    <location>
        <begin position="360"/>
        <end position="379"/>
    </location>
</feature>
<dbReference type="NCBIfam" id="TIGR03592">
    <property type="entry name" value="yidC_oxa1_cterm"/>
    <property type="match status" value="1"/>
</dbReference>
<keyword evidence="7 13" id="KW-0653">Protein transport</keyword>
<dbReference type="InterPro" id="IPR038221">
    <property type="entry name" value="YidC_periplasmic_sf"/>
</dbReference>
<sequence length="555" mass="63509">MDFPRLAIAIILCFLVFVLWEMFFIDREVVQPPSESRQTGQMAKEEPFNKDFEKGFVDKKVMSEVISDKDDLLKPIKEARTITVNTPLYSVKISEKGAVFNDFILKDYKENGGDDSPLYQMISPEIHDKGTVLLGFAGNSLPGLKQAVFNVNRDSESVNIDDQSEEIVFSWVSENGVVVEKKFIFSPETYLIGLNVIIKNASHQAIQDNLILSLMKTYSKTKTMYGFEGPSALINDSLQQIKAKKIKDKNIYTGALQWVTVQDRYFMSSIIATRPVEASMRLFLSQDGMLEAQYMQPETVIQPGMQHGYEYKLFFGPKSTKILKQCDYNLSKAIDFGMFDFIAKPCLWFMNFLYGVIPNYGVAIIILTIVTKIILWPLGTKSYKSMAEMKKIQPLMVGIREKYKNDKKRMNEEIMALYKTYKVNPVGGCLPMIVQLPVFFALYRMLYEAIELRHAHFLGWITDLSAPDRLFHFNFSIPLMQPPYGIPVLTIIMGATMFLQQRMSPSVGDPTQAKMMKFMPVIFTVIFINFSSGLVLYWLINNVLSIAQQHYITKK</sequence>
<reference evidence="16 17" key="1">
    <citation type="submission" date="2020-08" db="EMBL/GenBank/DDBJ databases">
        <title>Bridging the membrane lipid divide: bacteria of the FCB group superphylum have the potential to synthesize archaeal ether lipids.</title>
        <authorList>
            <person name="Villanueva L."/>
            <person name="Von Meijenfeldt F.A.B."/>
            <person name="Westbye A.B."/>
            <person name="Yadav S."/>
            <person name="Hopmans E.C."/>
            <person name="Dutilh B.E."/>
            <person name="Sinninghe Damste J.S."/>
        </authorList>
    </citation>
    <scope>NUCLEOTIDE SEQUENCE [LARGE SCALE GENOMIC DNA]</scope>
    <source>
        <strain evidence="16">NIOZ-UU82</strain>
    </source>
</reference>
<dbReference type="Gene3D" id="2.70.98.90">
    <property type="match status" value="1"/>
</dbReference>
<dbReference type="GO" id="GO:0005886">
    <property type="term" value="C:plasma membrane"/>
    <property type="evidence" value="ECO:0007669"/>
    <property type="project" value="UniProtKB-SubCell"/>
</dbReference>
<dbReference type="GO" id="GO:0051205">
    <property type="term" value="P:protein insertion into membrane"/>
    <property type="evidence" value="ECO:0007669"/>
    <property type="project" value="TreeGrafter"/>
</dbReference>
<gene>
    <name evidence="13 16" type="primary">yidC</name>
    <name evidence="16" type="ORF">H8E80_00625</name>
</gene>
<keyword evidence="5 13" id="KW-1003">Cell membrane</keyword>
<dbReference type="PANTHER" id="PTHR12428:SF65">
    <property type="entry name" value="CYTOCHROME C OXIDASE ASSEMBLY PROTEIN COX18, MITOCHONDRIAL"/>
    <property type="match status" value="1"/>
</dbReference>
<evidence type="ECO:0000256" key="6">
    <source>
        <dbReference type="ARBA" id="ARBA00022692"/>
    </source>
</evidence>
<feature type="domain" description="Membrane insertase YidC N-terminal" evidence="15">
    <location>
        <begin position="82"/>
        <end position="348"/>
    </location>
</feature>
<keyword evidence="6 13" id="KW-0812">Transmembrane</keyword>
<feature type="transmembrane region" description="Helical" evidence="13">
    <location>
        <begin position="521"/>
        <end position="540"/>
    </location>
</feature>
<dbReference type="NCBIfam" id="NF002353">
    <property type="entry name" value="PRK01318.1-4"/>
    <property type="match status" value="1"/>
</dbReference>
<dbReference type="Proteomes" id="UP000603545">
    <property type="component" value="Unassembled WGS sequence"/>
</dbReference>
<evidence type="ECO:0000256" key="2">
    <source>
        <dbReference type="ARBA" id="ARBA00010527"/>
    </source>
</evidence>
<dbReference type="PANTHER" id="PTHR12428">
    <property type="entry name" value="OXA1"/>
    <property type="match status" value="1"/>
</dbReference>
<evidence type="ECO:0000256" key="7">
    <source>
        <dbReference type="ARBA" id="ARBA00022927"/>
    </source>
</evidence>
<keyword evidence="9 13" id="KW-0472">Membrane</keyword>
<dbReference type="Pfam" id="PF02096">
    <property type="entry name" value="60KD_IMP"/>
    <property type="match status" value="1"/>
</dbReference>
<keyword evidence="10 13" id="KW-0143">Chaperone</keyword>
<dbReference type="PRINTS" id="PR01900">
    <property type="entry name" value="YIDCPROTEIN"/>
</dbReference>
<dbReference type="InterPro" id="IPR028055">
    <property type="entry name" value="YidC/Oxa/ALB_C"/>
</dbReference>
<evidence type="ECO:0000256" key="13">
    <source>
        <dbReference type="HAMAP-Rule" id="MF_01810"/>
    </source>
</evidence>
<evidence type="ECO:0000313" key="16">
    <source>
        <dbReference type="EMBL" id="MBC8198539.1"/>
    </source>
</evidence>
<evidence type="ECO:0000259" key="15">
    <source>
        <dbReference type="Pfam" id="PF14849"/>
    </source>
</evidence>
<comment type="subunit">
    <text evidence="13">Interacts with the Sec translocase complex via SecD. Specifically interacts with transmembrane segments of nascent integral membrane proteins during membrane integration.</text>
</comment>
<dbReference type="AlphaFoldDB" id="A0A8J6T6D6"/>
<evidence type="ECO:0000256" key="8">
    <source>
        <dbReference type="ARBA" id="ARBA00022989"/>
    </source>
</evidence>
<dbReference type="EMBL" id="JACNLL010000009">
    <property type="protein sequence ID" value="MBC8198539.1"/>
    <property type="molecule type" value="Genomic_DNA"/>
</dbReference>
<dbReference type="InterPro" id="IPR001708">
    <property type="entry name" value="YidC/ALB3/OXA1/COX18"/>
</dbReference>
<dbReference type="InterPro" id="IPR028053">
    <property type="entry name" value="Membr_insert_YidC_N"/>
</dbReference>
<comment type="similarity">
    <text evidence="2 13">Belongs to the OXA1/ALB3/YidC family. Type 1 subfamily.</text>
</comment>
<dbReference type="CDD" id="cd20070">
    <property type="entry name" value="5TM_YidC_Alb3"/>
    <property type="match status" value="1"/>
</dbReference>
<evidence type="ECO:0000256" key="5">
    <source>
        <dbReference type="ARBA" id="ARBA00022475"/>
    </source>
</evidence>
<feature type="transmembrane region" description="Helical" evidence="13">
    <location>
        <begin position="484"/>
        <end position="500"/>
    </location>
</feature>
<dbReference type="GO" id="GO:0032977">
    <property type="term" value="F:membrane insertase activity"/>
    <property type="evidence" value="ECO:0007669"/>
    <property type="project" value="InterPro"/>
</dbReference>
<evidence type="ECO:0000259" key="14">
    <source>
        <dbReference type="Pfam" id="PF02096"/>
    </source>
</evidence>
<feature type="domain" description="Membrane insertase YidC/Oxa/ALB C-terminal" evidence="14">
    <location>
        <begin position="360"/>
        <end position="554"/>
    </location>
</feature>
<evidence type="ECO:0000256" key="11">
    <source>
        <dbReference type="ARBA" id="ARBA00033245"/>
    </source>
</evidence>
<feature type="transmembrane region" description="Helical" evidence="13">
    <location>
        <begin position="6"/>
        <end position="25"/>
    </location>
</feature>
<proteinExistence type="inferred from homology"/>